<sequence>MASDAVTWHVYVHKLRAWVPTEDTREKAPEEQEPTRPTLILVIRTQTGEFLSHAHGDDERGNVVYDEPTCEEVVEFLSRVAENPKVLNSSKKGDGEGTTAKPTRVAFACTATARALAGKSLEEWDSFDGCKYVNGCRDGVMAKIPSVRDVSFAPVPESVLRDVVRGQIEPQMRPSENDEVWGTQHLPGLMESIDGFTPRFGASLFGAAKAFAECGIRRKLERRRPVKIAYRLMLRDDVTMRLTCFVAFDGTFEDENFGFNVHKTLKDAQVAFEVEHGNEDVEPSLEGQTCMFSSAVETPFEDLDARDAHDWPLVAAEGEVGGVLWPLFFKIALDEESGDNLEISRPAIIELQAFELAMKAVAQLARRDEGFECAPAGENGDLTEVRKPRGPWTIKTSSFAAKGEEEEIEIEVSLPELAEMKANEYL</sequence>
<dbReference type="KEGG" id="olu:OSTLU_18884"/>
<evidence type="ECO:0000313" key="1">
    <source>
        <dbReference type="EMBL" id="ABP00750.1"/>
    </source>
</evidence>
<dbReference type="Gramene" id="ABP00750">
    <property type="protein sequence ID" value="ABP00750"/>
    <property type="gene ID" value="OSTLU_18884"/>
</dbReference>
<dbReference type="OrthoDB" id="496789at2759"/>
<organism evidence="1 2">
    <name type="scientific">Ostreococcus lucimarinus (strain CCE9901)</name>
    <dbReference type="NCBI Taxonomy" id="436017"/>
    <lineage>
        <taxon>Eukaryota</taxon>
        <taxon>Viridiplantae</taxon>
        <taxon>Chlorophyta</taxon>
        <taxon>Mamiellophyceae</taxon>
        <taxon>Mamiellales</taxon>
        <taxon>Bathycoccaceae</taxon>
        <taxon>Ostreococcus</taxon>
    </lineage>
</organism>
<dbReference type="GeneID" id="5006448"/>
<dbReference type="OMA" id="WGTQHLP"/>
<reference evidence="1 2" key="1">
    <citation type="journal article" date="2007" name="Proc. Natl. Acad. Sci. U.S.A.">
        <title>The tiny eukaryote Ostreococcus provides genomic insights into the paradox of plankton speciation.</title>
        <authorList>
            <person name="Palenik B."/>
            <person name="Grimwood J."/>
            <person name="Aerts A."/>
            <person name="Rouze P."/>
            <person name="Salamov A."/>
            <person name="Putnam N."/>
            <person name="Dupont C."/>
            <person name="Jorgensen R."/>
            <person name="Derelle E."/>
            <person name="Rombauts S."/>
            <person name="Zhou K."/>
            <person name="Otillar R."/>
            <person name="Merchant S.S."/>
            <person name="Podell S."/>
            <person name="Gaasterland T."/>
            <person name="Napoli C."/>
            <person name="Gendler K."/>
            <person name="Manuell A."/>
            <person name="Tai V."/>
            <person name="Vallon O."/>
            <person name="Piganeau G."/>
            <person name="Jancek S."/>
            <person name="Heijde M."/>
            <person name="Jabbari K."/>
            <person name="Bowler C."/>
            <person name="Lohr M."/>
            <person name="Robbens S."/>
            <person name="Werner G."/>
            <person name="Dubchak I."/>
            <person name="Pazour G.J."/>
            <person name="Ren Q."/>
            <person name="Paulsen I."/>
            <person name="Delwiche C."/>
            <person name="Schmutz J."/>
            <person name="Rokhsar D."/>
            <person name="Van de Peer Y."/>
            <person name="Moreau H."/>
            <person name="Grigoriev I.V."/>
        </authorList>
    </citation>
    <scope>NUCLEOTIDE SEQUENCE [LARGE SCALE GENOMIC DNA]</scope>
    <source>
        <strain evidence="1 2">CCE9901</strain>
    </source>
</reference>
<accession>A4SAH4</accession>
<keyword evidence="2" id="KW-1185">Reference proteome</keyword>
<proteinExistence type="predicted"/>
<gene>
    <name evidence="1" type="ORF">OSTLU_18884</name>
</gene>
<dbReference type="Proteomes" id="UP000001568">
    <property type="component" value="Chromosome 19"/>
</dbReference>
<dbReference type="EMBL" id="CP000599">
    <property type="protein sequence ID" value="ABP00750.1"/>
    <property type="molecule type" value="Genomic_DNA"/>
</dbReference>
<dbReference type="AlphaFoldDB" id="A4SAH4"/>
<name>A4SAH4_OSTLU</name>
<evidence type="ECO:0000313" key="2">
    <source>
        <dbReference type="Proteomes" id="UP000001568"/>
    </source>
</evidence>
<dbReference type="RefSeq" id="XP_001422433.1">
    <property type="nucleotide sequence ID" value="XM_001422396.1"/>
</dbReference>
<protein>
    <submittedName>
        <fullName evidence="1">Uncharacterized protein</fullName>
    </submittedName>
</protein>
<dbReference type="HOGENOM" id="CLU_644643_0_0_1"/>